<dbReference type="AlphaFoldDB" id="A0A183D468"/>
<dbReference type="WBParaSite" id="GPUH_0000351501-mRNA-1">
    <property type="protein sequence ID" value="GPUH_0000351501-mRNA-1"/>
    <property type="gene ID" value="GPUH_0000351501"/>
</dbReference>
<accession>A0A183D468</accession>
<reference evidence="1" key="1">
    <citation type="submission" date="2016-06" db="UniProtKB">
        <authorList>
            <consortium name="WormBaseParasite"/>
        </authorList>
    </citation>
    <scope>IDENTIFICATION</scope>
</reference>
<organism evidence="1">
    <name type="scientific">Gongylonema pulchrum</name>
    <dbReference type="NCBI Taxonomy" id="637853"/>
    <lineage>
        <taxon>Eukaryota</taxon>
        <taxon>Metazoa</taxon>
        <taxon>Ecdysozoa</taxon>
        <taxon>Nematoda</taxon>
        <taxon>Chromadorea</taxon>
        <taxon>Rhabditida</taxon>
        <taxon>Spirurina</taxon>
        <taxon>Spiruromorpha</taxon>
        <taxon>Spiruroidea</taxon>
        <taxon>Gongylonematidae</taxon>
        <taxon>Gongylonema</taxon>
    </lineage>
</organism>
<protein>
    <submittedName>
        <fullName evidence="1">Transposase</fullName>
    </submittedName>
</protein>
<name>A0A183D468_9BILA</name>
<proteinExistence type="predicted"/>
<sequence length="45" mass="4911">LDEPDMPTNLENCSSIGCEECPLTTLDPDLGRHSKNEANVLAVRL</sequence>
<evidence type="ECO:0000313" key="1">
    <source>
        <dbReference type="WBParaSite" id="GPUH_0000351501-mRNA-1"/>
    </source>
</evidence>